<dbReference type="AlphaFoldDB" id="A0A4Q4TT17"/>
<dbReference type="PROSITE" id="PS50850">
    <property type="entry name" value="MFS"/>
    <property type="match status" value="1"/>
</dbReference>
<feature type="transmembrane region" description="Helical" evidence="7">
    <location>
        <begin position="92"/>
        <end position="110"/>
    </location>
</feature>
<evidence type="ECO:0000256" key="5">
    <source>
        <dbReference type="ARBA" id="ARBA00023136"/>
    </source>
</evidence>
<evidence type="ECO:0000256" key="2">
    <source>
        <dbReference type="ARBA" id="ARBA00022448"/>
    </source>
</evidence>
<dbReference type="InterPro" id="IPR011701">
    <property type="entry name" value="MFS"/>
</dbReference>
<protein>
    <recommendedName>
        <fullName evidence="8">Major facilitator superfamily (MFS) profile domain-containing protein</fullName>
    </recommendedName>
</protein>
<evidence type="ECO:0000256" key="3">
    <source>
        <dbReference type="ARBA" id="ARBA00022692"/>
    </source>
</evidence>
<evidence type="ECO:0000256" key="6">
    <source>
        <dbReference type="SAM" id="MobiDB-lite"/>
    </source>
</evidence>
<dbReference type="OrthoDB" id="5086884at2759"/>
<dbReference type="InterPro" id="IPR050930">
    <property type="entry name" value="MFS_Vesicular_Transporter"/>
</dbReference>
<dbReference type="GO" id="GO:0016020">
    <property type="term" value="C:membrane"/>
    <property type="evidence" value="ECO:0007669"/>
    <property type="project" value="UniProtKB-SubCell"/>
</dbReference>
<feature type="transmembrane region" description="Helical" evidence="7">
    <location>
        <begin position="58"/>
        <end position="80"/>
    </location>
</feature>
<dbReference type="PRINTS" id="PR01036">
    <property type="entry name" value="TCRTETB"/>
</dbReference>
<dbReference type="Proteomes" id="UP000293360">
    <property type="component" value="Unassembled WGS sequence"/>
</dbReference>
<reference evidence="9 10" key="1">
    <citation type="submission" date="2018-06" db="EMBL/GenBank/DDBJ databases">
        <title>Complete Genomes of Monosporascus.</title>
        <authorList>
            <person name="Robinson A.J."/>
            <person name="Natvig D.O."/>
        </authorList>
    </citation>
    <scope>NUCLEOTIDE SEQUENCE [LARGE SCALE GENOMIC DNA]</scope>
    <source>
        <strain evidence="9 10">CBS 110550</strain>
    </source>
</reference>
<organism evidence="9 10">
    <name type="scientific">Monosporascus ibericus</name>
    <dbReference type="NCBI Taxonomy" id="155417"/>
    <lineage>
        <taxon>Eukaryota</taxon>
        <taxon>Fungi</taxon>
        <taxon>Dikarya</taxon>
        <taxon>Ascomycota</taxon>
        <taxon>Pezizomycotina</taxon>
        <taxon>Sordariomycetes</taxon>
        <taxon>Xylariomycetidae</taxon>
        <taxon>Xylariales</taxon>
        <taxon>Xylariales incertae sedis</taxon>
        <taxon>Monosporascus</taxon>
    </lineage>
</organism>
<feature type="transmembrane region" description="Helical" evidence="7">
    <location>
        <begin position="367"/>
        <end position="390"/>
    </location>
</feature>
<dbReference type="SUPFAM" id="SSF103473">
    <property type="entry name" value="MFS general substrate transporter"/>
    <property type="match status" value="1"/>
</dbReference>
<feature type="transmembrane region" description="Helical" evidence="7">
    <location>
        <begin position="416"/>
        <end position="438"/>
    </location>
</feature>
<feature type="compositionally biased region" description="Basic and acidic residues" evidence="6">
    <location>
        <begin position="217"/>
        <end position="234"/>
    </location>
</feature>
<dbReference type="GO" id="GO:0022857">
    <property type="term" value="F:transmembrane transporter activity"/>
    <property type="evidence" value="ECO:0007669"/>
    <property type="project" value="InterPro"/>
</dbReference>
<dbReference type="CDD" id="cd17325">
    <property type="entry name" value="MFS_MdtG_SLC18_like"/>
    <property type="match status" value="1"/>
</dbReference>
<keyword evidence="3 7" id="KW-0812">Transmembrane</keyword>
<keyword evidence="10" id="KW-1185">Reference proteome</keyword>
<feature type="transmembrane region" description="Helical" evidence="7">
    <location>
        <begin position="179"/>
        <end position="200"/>
    </location>
</feature>
<keyword evidence="4 7" id="KW-1133">Transmembrane helix</keyword>
<sequence>MANKGSSPPWALHWRSNTFFILATVAVGLFTDLFLYGLVVPVLPFMLRERLAIPEEEIQSYVAGLLAAYAGASVLFALAAGWVADRTNARQAPFLSGLAALLVATVMLAFGQSIALIIVVRVLQGISAAVVWTIGLAMVQDTVGPGNLGKVIGSIFSFISMGELMAPVLGGVLYEKTGYAGIFGVASGILGLDFLMRLLIIEKRTAAKYLPQQNGETNRRERGARDEEGDRTASEADPLLPRNDGDPYKIRDEPGKLVRALPILVCFRNPRLIVGLALAFVQASLVAVFDTTIPTEAEELFRFSSLKAGLLFITTNVPYLVLGPVAGWAVDRYGTKPAAVIGFAYLVPTLVLLRLPSDRLLDGSRNVILYSAILALNGVGLAIIGSPSVVEVSDVVQKYDKANPEFFGKNGPYAQLYGFNSVFFNLGLTIGPLVAGALRDSIGYGNMNLTFAVNAKIKGYV</sequence>
<evidence type="ECO:0000256" key="7">
    <source>
        <dbReference type="SAM" id="Phobius"/>
    </source>
</evidence>
<accession>A0A4Q4TT17</accession>
<evidence type="ECO:0000256" key="4">
    <source>
        <dbReference type="ARBA" id="ARBA00022989"/>
    </source>
</evidence>
<feature type="domain" description="Major facilitator superfamily (MFS) profile" evidence="8">
    <location>
        <begin position="21"/>
        <end position="461"/>
    </location>
</feature>
<dbReference type="PANTHER" id="PTHR23506:SF37">
    <property type="entry name" value="MAJOR FACILITATOR SUPERFAMILY (MFS) PROFILE DOMAIN-CONTAINING PROTEIN"/>
    <property type="match status" value="1"/>
</dbReference>
<dbReference type="PANTHER" id="PTHR23506">
    <property type="entry name" value="GH10249P"/>
    <property type="match status" value="1"/>
</dbReference>
<evidence type="ECO:0000313" key="10">
    <source>
        <dbReference type="Proteomes" id="UP000293360"/>
    </source>
</evidence>
<feature type="transmembrane region" description="Helical" evidence="7">
    <location>
        <begin position="20"/>
        <end position="46"/>
    </location>
</feature>
<evidence type="ECO:0000313" key="9">
    <source>
        <dbReference type="EMBL" id="RYP10551.1"/>
    </source>
</evidence>
<keyword evidence="2" id="KW-0813">Transport</keyword>
<dbReference type="InterPro" id="IPR020846">
    <property type="entry name" value="MFS_dom"/>
</dbReference>
<feature type="transmembrane region" description="Helical" evidence="7">
    <location>
        <begin position="151"/>
        <end position="173"/>
    </location>
</feature>
<feature type="transmembrane region" description="Helical" evidence="7">
    <location>
        <begin position="310"/>
        <end position="330"/>
    </location>
</feature>
<gene>
    <name evidence="9" type="ORF">DL764_000604</name>
</gene>
<dbReference type="Pfam" id="PF07690">
    <property type="entry name" value="MFS_1"/>
    <property type="match status" value="1"/>
</dbReference>
<dbReference type="STRING" id="155417.A0A4Q4TT17"/>
<evidence type="ECO:0000256" key="1">
    <source>
        <dbReference type="ARBA" id="ARBA00004141"/>
    </source>
</evidence>
<comment type="subcellular location">
    <subcellularLocation>
        <location evidence="1">Membrane</location>
        <topology evidence="1">Multi-pass membrane protein</topology>
    </subcellularLocation>
</comment>
<dbReference type="EMBL" id="QJNU01000017">
    <property type="protein sequence ID" value="RYP10551.1"/>
    <property type="molecule type" value="Genomic_DNA"/>
</dbReference>
<dbReference type="InterPro" id="IPR036259">
    <property type="entry name" value="MFS_trans_sf"/>
</dbReference>
<keyword evidence="5 7" id="KW-0472">Membrane</keyword>
<proteinExistence type="predicted"/>
<comment type="caution">
    <text evidence="9">The sequence shown here is derived from an EMBL/GenBank/DDBJ whole genome shotgun (WGS) entry which is preliminary data.</text>
</comment>
<name>A0A4Q4TT17_9PEZI</name>
<feature type="region of interest" description="Disordered" evidence="6">
    <location>
        <begin position="211"/>
        <end position="248"/>
    </location>
</feature>
<feature type="transmembrane region" description="Helical" evidence="7">
    <location>
        <begin position="336"/>
        <end position="355"/>
    </location>
</feature>
<feature type="transmembrane region" description="Helical" evidence="7">
    <location>
        <begin position="116"/>
        <end position="139"/>
    </location>
</feature>
<evidence type="ECO:0000259" key="8">
    <source>
        <dbReference type="PROSITE" id="PS50850"/>
    </source>
</evidence>
<dbReference type="Gene3D" id="1.20.1250.20">
    <property type="entry name" value="MFS general substrate transporter like domains"/>
    <property type="match status" value="2"/>
</dbReference>